<proteinExistence type="predicted"/>
<accession>A0ABT3DHK9</accession>
<evidence type="ECO:0000256" key="1">
    <source>
        <dbReference type="ARBA" id="ARBA00023235"/>
    </source>
</evidence>
<dbReference type="Proteomes" id="UP001526147">
    <property type="component" value="Unassembled WGS sequence"/>
</dbReference>
<name>A0ABT3DHK9_9BACI</name>
<dbReference type="SUPFAM" id="SSF51658">
    <property type="entry name" value="Xylose isomerase-like"/>
    <property type="match status" value="1"/>
</dbReference>
<keyword evidence="4" id="KW-1185">Reference proteome</keyword>
<dbReference type="InterPro" id="IPR050417">
    <property type="entry name" value="Sugar_Epim/Isomerase"/>
</dbReference>
<dbReference type="RefSeq" id="WP_264142986.1">
    <property type="nucleotide sequence ID" value="NZ_JAOYEY010000037.1"/>
</dbReference>
<keyword evidence="1 3" id="KW-0413">Isomerase</keyword>
<feature type="domain" description="Xylose isomerase-like TIM barrel" evidence="2">
    <location>
        <begin position="20"/>
        <end position="263"/>
    </location>
</feature>
<reference evidence="3 4" key="1">
    <citation type="submission" date="2022-10" db="EMBL/GenBank/DDBJ databases">
        <title>Draft genome assembly of moderately radiation resistant bacterium Metabacillus halosaccharovorans.</title>
        <authorList>
            <person name="Pal S."/>
            <person name="Gopinathan A."/>
        </authorList>
    </citation>
    <scope>NUCLEOTIDE SEQUENCE [LARGE SCALE GENOMIC DNA]</scope>
    <source>
        <strain evidence="3 4">VITHBRA001</strain>
    </source>
</reference>
<organism evidence="3 4">
    <name type="scientific">Metabacillus halosaccharovorans</name>
    <dbReference type="NCBI Taxonomy" id="930124"/>
    <lineage>
        <taxon>Bacteria</taxon>
        <taxon>Bacillati</taxon>
        <taxon>Bacillota</taxon>
        <taxon>Bacilli</taxon>
        <taxon>Bacillales</taxon>
        <taxon>Bacillaceae</taxon>
        <taxon>Metabacillus</taxon>
    </lineage>
</organism>
<sequence>MLKGINQWCYPEGTPLEQVFEYSRDAGFDAVELNVYDAGGIGLTMETTEEEAKQIVQLAATYDLKLKSLSTGLLWQSPLSHADESVREQGRKVVEKQIKLAAVMEIDTVLVVPGVVTETITYSECYDRSQAEIRKLLPLAEKNNVTIGIENVWNKFLLSPLEMVNYIDELDSDNVGAYFDVGNVLQFGYPEQWIRILGHRIKKIHVKDFNTSVGNITGFVPLLAGDVNWDNVIKALKEVGYNDTVTAEITPYKLDPRPLAEDTSRNMEYIFNLQELVTR</sequence>
<dbReference type="EMBL" id="JAOYEY010000037">
    <property type="protein sequence ID" value="MCV9886358.1"/>
    <property type="molecule type" value="Genomic_DNA"/>
</dbReference>
<dbReference type="InterPro" id="IPR036237">
    <property type="entry name" value="Xyl_isomerase-like_sf"/>
</dbReference>
<dbReference type="InterPro" id="IPR013022">
    <property type="entry name" value="Xyl_isomerase-like_TIM-brl"/>
</dbReference>
<dbReference type="PANTHER" id="PTHR43489">
    <property type="entry name" value="ISOMERASE"/>
    <property type="match status" value="1"/>
</dbReference>
<protein>
    <submittedName>
        <fullName evidence="3">Sugar phosphate isomerase/epimerase</fullName>
    </submittedName>
</protein>
<evidence type="ECO:0000259" key="2">
    <source>
        <dbReference type="Pfam" id="PF01261"/>
    </source>
</evidence>
<evidence type="ECO:0000313" key="4">
    <source>
        <dbReference type="Proteomes" id="UP001526147"/>
    </source>
</evidence>
<dbReference type="GO" id="GO:0016853">
    <property type="term" value="F:isomerase activity"/>
    <property type="evidence" value="ECO:0007669"/>
    <property type="project" value="UniProtKB-KW"/>
</dbReference>
<evidence type="ECO:0000313" key="3">
    <source>
        <dbReference type="EMBL" id="MCV9886358.1"/>
    </source>
</evidence>
<gene>
    <name evidence="3" type="ORF">OIH86_11875</name>
</gene>
<dbReference type="PANTHER" id="PTHR43489:SF7">
    <property type="entry name" value="3-DEHYDRO-D-GULOSIDE 4-EPIMERASE-RELATED"/>
    <property type="match status" value="1"/>
</dbReference>
<comment type="caution">
    <text evidence="3">The sequence shown here is derived from an EMBL/GenBank/DDBJ whole genome shotgun (WGS) entry which is preliminary data.</text>
</comment>
<dbReference type="Gene3D" id="3.20.20.150">
    <property type="entry name" value="Divalent-metal-dependent TIM barrel enzymes"/>
    <property type="match status" value="1"/>
</dbReference>
<dbReference type="Pfam" id="PF01261">
    <property type="entry name" value="AP_endonuc_2"/>
    <property type="match status" value="1"/>
</dbReference>